<dbReference type="SUPFAM" id="SSF48452">
    <property type="entry name" value="TPR-like"/>
    <property type="match status" value="1"/>
</dbReference>
<gene>
    <name evidence="1" type="ORF">CVV64_16090</name>
</gene>
<dbReference type="Gene3D" id="1.25.40.10">
    <property type="entry name" value="Tetratricopeptide repeat domain"/>
    <property type="match status" value="1"/>
</dbReference>
<reference evidence="1 2" key="1">
    <citation type="journal article" date="2017" name="ISME J.">
        <title>Potential for microbial H2 and metal transformations associated with novel bacteria and archaea in deep terrestrial subsurface sediments.</title>
        <authorList>
            <person name="Hernsdorf A.W."/>
            <person name="Amano Y."/>
            <person name="Miyakawa K."/>
            <person name="Ise K."/>
            <person name="Suzuki Y."/>
            <person name="Anantharaman K."/>
            <person name="Probst A."/>
            <person name="Burstein D."/>
            <person name="Thomas B.C."/>
            <person name="Banfield J.F."/>
        </authorList>
    </citation>
    <scope>NUCLEOTIDE SEQUENCE [LARGE SCALE GENOMIC DNA]</scope>
    <source>
        <strain evidence="1">HGW-Wallbacteria-1</strain>
    </source>
</reference>
<evidence type="ECO:0000313" key="1">
    <source>
        <dbReference type="EMBL" id="PKK89066.1"/>
    </source>
</evidence>
<accession>A0A2N1PL59</accession>
<dbReference type="EMBL" id="PGXC01000026">
    <property type="protein sequence ID" value="PKK89066.1"/>
    <property type="molecule type" value="Genomic_DNA"/>
</dbReference>
<dbReference type="Proteomes" id="UP000233256">
    <property type="component" value="Unassembled WGS sequence"/>
</dbReference>
<dbReference type="AlphaFoldDB" id="A0A2N1PL59"/>
<proteinExistence type="predicted"/>
<sequence>MIMKYDDNITGAVKFGQIMGKAVDYILSRLTFGVDPMDFEPCEMDVQEKEKKAEELVELGRDFLKKGKISTAIPFLIAAHKLVPNDHEIRLTCVYGLCNSPQHFRLLASMDSSFPESFRNDPRLAEVKAATHYLEKDKEGARRYLQSQIQNFTRFRSFAGNLMAGILLFDLNREKAAVYFQWAISIVPDNLEAHICLQRCHESLGQLKEAETEKCIAAFLK</sequence>
<organism evidence="1 2">
    <name type="scientific">Candidatus Wallbacteria bacterium HGW-Wallbacteria-1</name>
    <dbReference type="NCBI Taxonomy" id="2013854"/>
    <lineage>
        <taxon>Bacteria</taxon>
        <taxon>Candidatus Walliibacteriota</taxon>
    </lineage>
</organism>
<dbReference type="InterPro" id="IPR011990">
    <property type="entry name" value="TPR-like_helical_dom_sf"/>
</dbReference>
<protein>
    <submittedName>
        <fullName evidence="1">Uncharacterized protein</fullName>
    </submittedName>
</protein>
<comment type="caution">
    <text evidence="1">The sequence shown here is derived from an EMBL/GenBank/DDBJ whole genome shotgun (WGS) entry which is preliminary data.</text>
</comment>
<name>A0A2N1PL59_9BACT</name>
<evidence type="ECO:0000313" key="2">
    <source>
        <dbReference type="Proteomes" id="UP000233256"/>
    </source>
</evidence>